<keyword evidence="2" id="KW-0547">Nucleotide-binding</keyword>
<evidence type="ECO:0000256" key="3">
    <source>
        <dbReference type="ARBA" id="ARBA00022840"/>
    </source>
</evidence>
<name>A0A4D6HD28_9EURY</name>
<organism evidence="5 6">
    <name type="scientific">Halapricum salinum</name>
    <dbReference type="NCBI Taxonomy" id="1457250"/>
    <lineage>
        <taxon>Archaea</taxon>
        <taxon>Methanobacteriati</taxon>
        <taxon>Methanobacteriota</taxon>
        <taxon>Stenosarchaea group</taxon>
        <taxon>Halobacteria</taxon>
        <taxon>Halobacteriales</taxon>
        <taxon>Haloarculaceae</taxon>
        <taxon>Halapricum</taxon>
    </lineage>
</organism>
<dbReference type="Pfam" id="PF00005">
    <property type="entry name" value="ABC_tran"/>
    <property type="match status" value="1"/>
</dbReference>
<dbReference type="PROSITE" id="PS50893">
    <property type="entry name" value="ABC_TRANSPORTER_2"/>
    <property type="match status" value="1"/>
</dbReference>
<dbReference type="GO" id="GO:0005524">
    <property type="term" value="F:ATP binding"/>
    <property type="evidence" value="ECO:0007669"/>
    <property type="project" value="UniProtKB-KW"/>
</dbReference>
<dbReference type="EMBL" id="CP031310">
    <property type="protein sequence ID" value="QCC51879.1"/>
    <property type="molecule type" value="Genomic_DNA"/>
</dbReference>
<dbReference type="CDD" id="cd03230">
    <property type="entry name" value="ABC_DR_subfamily_A"/>
    <property type="match status" value="1"/>
</dbReference>
<evidence type="ECO:0000313" key="5">
    <source>
        <dbReference type="EMBL" id="QCC51879.1"/>
    </source>
</evidence>
<sequence>MSDLAVERVSKDYGTVLALDDVSLSVDPGELHCLAGPNGSGKSTLFRVFLGLTSPTSGEVARPPSGQLGTSFQEPAFYPSLTVGENIEVFRGLAGNPDLEWVRRVVRVFNLPKVLERQAGDLSGGYSKQLDLALGLLNEPEYLLLDEPLTDLDDVTTESLLSFLESYADAGNAVLVSSHRIAEFAATLDRLTVMDGGRVVYDERREAIDGVGPKQIERVYRRAIAERRD</sequence>
<dbReference type="Proteomes" id="UP000296706">
    <property type="component" value="Chromosome"/>
</dbReference>
<keyword evidence="6" id="KW-1185">Reference proteome</keyword>
<feature type="domain" description="ABC transporter" evidence="4">
    <location>
        <begin position="4"/>
        <end position="221"/>
    </location>
</feature>
<keyword evidence="1" id="KW-0813">Transport</keyword>
<protein>
    <submittedName>
        <fullName evidence="5">ABC transporter ATP-binding protein</fullName>
    </submittedName>
</protein>
<dbReference type="Gene3D" id="3.40.50.300">
    <property type="entry name" value="P-loop containing nucleotide triphosphate hydrolases"/>
    <property type="match status" value="1"/>
</dbReference>
<dbReference type="KEGG" id="hsn:DV733_11840"/>
<proteinExistence type="predicted"/>
<reference evidence="5 6" key="1">
    <citation type="journal article" date="2019" name="Nat. Commun.">
        <title>A new type of DNA phosphorothioation-based antiviral system in archaea.</title>
        <authorList>
            <person name="Xiong L."/>
            <person name="Liu S."/>
            <person name="Chen S."/>
            <person name="Xiao Y."/>
            <person name="Zhu B."/>
            <person name="Gao Y."/>
            <person name="Zhang Y."/>
            <person name="Chen B."/>
            <person name="Luo J."/>
            <person name="Deng Z."/>
            <person name="Chen X."/>
            <person name="Wang L."/>
            <person name="Chen S."/>
        </authorList>
    </citation>
    <scope>NUCLEOTIDE SEQUENCE [LARGE SCALE GENOMIC DNA]</scope>
    <source>
        <strain evidence="5 6">CBA1105</strain>
    </source>
</reference>
<dbReference type="STRING" id="1457250.GCA_000755225_00518"/>
<evidence type="ECO:0000256" key="1">
    <source>
        <dbReference type="ARBA" id="ARBA00022448"/>
    </source>
</evidence>
<dbReference type="SMART" id="SM00382">
    <property type="entry name" value="AAA"/>
    <property type="match status" value="1"/>
</dbReference>
<dbReference type="InterPro" id="IPR051782">
    <property type="entry name" value="ABC_Transporter_VariousFunc"/>
</dbReference>
<keyword evidence="3 5" id="KW-0067">ATP-binding</keyword>
<dbReference type="InterPro" id="IPR003439">
    <property type="entry name" value="ABC_transporter-like_ATP-bd"/>
</dbReference>
<dbReference type="InterPro" id="IPR003593">
    <property type="entry name" value="AAA+_ATPase"/>
</dbReference>
<dbReference type="OrthoDB" id="18209at2157"/>
<dbReference type="AlphaFoldDB" id="A0A4D6HD28"/>
<evidence type="ECO:0000313" key="6">
    <source>
        <dbReference type="Proteomes" id="UP000296706"/>
    </source>
</evidence>
<dbReference type="PANTHER" id="PTHR42939:SF1">
    <property type="entry name" value="ABC TRANSPORTER ATP-BINDING PROTEIN ALBC-RELATED"/>
    <property type="match status" value="1"/>
</dbReference>
<gene>
    <name evidence="5" type="ORF">DV733_11840</name>
</gene>
<dbReference type="SUPFAM" id="SSF52540">
    <property type="entry name" value="P-loop containing nucleoside triphosphate hydrolases"/>
    <property type="match status" value="1"/>
</dbReference>
<dbReference type="GO" id="GO:0016887">
    <property type="term" value="F:ATP hydrolysis activity"/>
    <property type="evidence" value="ECO:0007669"/>
    <property type="project" value="InterPro"/>
</dbReference>
<dbReference type="InterPro" id="IPR027417">
    <property type="entry name" value="P-loop_NTPase"/>
</dbReference>
<accession>A0A4D6HD28</accession>
<dbReference type="PANTHER" id="PTHR42939">
    <property type="entry name" value="ABC TRANSPORTER ATP-BINDING PROTEIN ALBC-RELATED"/>
    <property type="match status" value="1"/>
</dbReference>
<evidence type="ECO:0000259" key="4">
    <source>
        <dbReference type="PROSITE" id="PS50893"/>
    </source>
</evidence>
<evidence type="ECO:0000256" key="2">
    <source>
        <dbReference type="ARBA" id="ARBA00022741"/>
    </source>
</evidence>
<dbReference type="GeneID" id="39848564"/>
<dbReference type="RefSeq" id="WP_079979485.1">
    <property type="nucleotide sequence ID" value="NZ_CP031310.1"/>
</dbReference>